<keyword evidence="2" id="KW-1185">Reference proteome</keyword>
<comment type="caution">
    <text evidence="1">The sequence shown here is derived from an EMBL/GenBank/DDBJ whole genome shotgun (WGS) entry which is preliminary data.</text>
</comment>
<dbReference type="AlphaFoldDB" id="A0A923IAK9"/>
<gene>
    <name evidence="1" type="ORF">H8S23_11585</name>
</gene>
<reference evidence="1" key="1">
    <citation type="submission" date="2020-08" db="EMBL/GenBank/DDBJ databases">
        <title>Genome public.</title>
        <authorList>
            <person name="Liu C."/>
            <person name="Sun Q."/>
        </authorList>
    </citation>
    <scope>NUCLEOTIDE SEQUENCE</scope>
    <source>
        <strain evidence="1">BX8</strain>
    </source>
</reference>
<name>A0A923IAK9_9FIRM</name>
<proteinExistence type="predicted"/>
<sequence>MIKLIVGGKGSGKTKKMIEMINESATTTPGNIVCIEKSMKLTYDVSHAVRLIDVDEYKISGYETLYGFIAGVLAGNYDIVEVYLDGVLKIGNHDLAGLGGLLAKLDAIAGDNIKMVVTVSSDEADLPEDVKKYI</sequence>
<protein>
    <recommendedName>
        <fullName evidence="3">Twitching motility protein PilT</fullName>
    </recommendedName>
</protein>
<evidence type="ECO:0000313" key="2">
    <source>
        <dbReference type="Proteomes" id="UP000659630"/>
    </source>
</evidence>
<dbReference type="RefSeq" id="WP_186888495.1">
    <property type="nucleotide sequence ID" value="NZ_JACONZ010000004.1"/>
</dbReference>
<evidence type="ECO:0000313" key="1">
    <source>
        <dbReference type="EMBL" id="MBC5582149.1"/>
    </source>
</evidence>
<dbReference type="Proteomes" id="UP000659630">
    <property type="component" value="Unassembled WGS sequence"/>
</dbReference>
<evidence type="ECO:0008006" key="3">
    <source>
        <dbReference type="Google" id="ProtNLM"/>
    </source>
</evidence>
<accession>A0A923IAK9</accession>
<dbReference type="EMBL" id="JACONZ010000004">
    <property type="protein sequence ID" value="MBC5582149.1"/>
    <property type="molecule type" value="Genomic_DNA"/>
</dbReference>
<organism evidence="1 2">
    <name type="scientific">Anaerofilum hominis</name>
    <dbReference type="NCBI Taxonomy" id="2763016"/>
    <lineage>
        <taxon>Bacteria</taxon>
        <taxon>Bacillati</taxon>
        <taxon>Bacillota</taxon>
        <taxon>Clostridia</taxon>
        <taxon>Eubacteriales</taxon>
        <taxon>Oscillospiraceae</taxon>
        <taxon>Anaerofilum</taxon>
    </lineage>
</organism>